<dbReference type="Proteomes" id="UP000291422">
    <property type="component" value="Unassembled WGS sequence"/>
</dbReference>
<feature type="region of interest" description="Disordered" evidence="1">
    <location>
        <begin position="16"/>
        <end position="91"/>
    </location>
</feature>
<proteinExistence type="predicted"/>
<feature type="compositionally biased region" description="Polar residues" evidence="1">
    <location>
        <begin position="32"/>
        <end position="44"/>
    </location>
</feature>
<gene>
    <name evidence="2" type="ORF">AA0117_g12253</name>
</gene>
<organism evidence="2 3">
    <name type="scientific">Alternaria alternata</name>
    <name type="common">Alternaria rot fungus</name>
    <name type="synonym">Torula alternata</name>
    <dbReference type="NCBI Taxonomy" id="5599"/>
    <lineage>
        <taxon>Eukaryota</taxon>
        <taxon>Fungi</taxon>
        <taxon>Dikarya</taxon>
        <taxon>Ascomycota</taxon>
        <taxon>Pezizomycotina</taxon>
        <taxon>Dothideomycetes</taxon>
        <taxon>Pleosporomycetidae</taxon>
        <taxon>Pleosporales</taxon>
        <taxon>Pleosporineae</taxon>
        <taxon>Pleosporaceae</taxon>
        <taxon>Alternaria</taxon>
        <taxon>Alternaria sect. Alternaria</taxon>
        <taxon>Alternaria alternata complex</taxon>
    </lineage>
</organism>
<feature type="region of interest" description="Disordered" evidence="1">
    <location>
        <begin position="110"/>
        <end position="180"/>
    </location>
</feature>
<feature type="compositionally biased region" description="Low complexity" evidence="1">
    <location>
        <begin position="148"/>
        <end position="158"/>
    </location>
</feature>
<name>A0A4Q4N0Y4_ALTAL</name>
<feature type="compositionally biased region" description="Low complexity" evidence="1">
    <location>
        <begin position="124"/>
        <end position="135"/>
    </location>
</feature>
<comment type="caution">
    <text evidence="2">The sequence shown here is derived from an EMBL/GenBank/DDBJ whole genome shotgun (WGS) entry which is preliminary data.</text>
</comment>
<accession>A0A4Q4N0Y4</accession>
<evidence type="ECO:0000313" key="2">
    <source>
        <dbReference type="EMBL" id="RYN64977.1"/>
    </source>
</evidence>
<reference evidence="3" key="1">
    <citation type="journal article" date="2019" name="bioRxiv">
        <title>Genomics, evolutionary history and diagnostics of the Alternaria alternata species group including apple and Asian pear pathotypes.</title>
        <authorList>
            <person name="Armitage A.D."/>
            <person name="Cockerton H.M."/>
            <person name="Sreenivasaprasad S."/>
            <person name="Woodhall J.W."/>
            <person name="Lane C.R."/>
            <person name="Harrison R.J."/>
            <person name="Clarkson J.P."/>
        </authorList>
    </citation>
    <scope>NUCLEOTIDE SEQUENCE [LARGE SCALE GENOMIC DNA]</scope>
    <source>
        <strain evidence="3">FERA 1177</strain>
    </source>
</reference>
<sequence length="421" mass="45739">MQGEYVMISREVLSASSISPCGPLNQPRGSEDMTQSNGNHSPSSAICKPSSVAHSPKEFAAIPDSQGINDNNKHLPEAQCGESRSGEPTVQQTKAVGSFTDKELSATSRLLPHGESSLAGTENSRPYSSSSQPPHSSLPPPSTRPAMAFPAPLSLSAHPAPPAPVPPPPPPPPLEPSFSFPGVDTPCQFIQVQYSDCPPSDSANLMIRITPHSRNASVSKHAASMADYKEFEWLLRHGTSGVWYEKPTNAYLRSVGTPGAPQELTPLLDARPVSIETPKVWASKPTTTPIDDRILECVAAHDINEGYAESCLECTIAKSEALKNTPLVYCLVFGTYQARDPYIHASHFNGRQIYKLVKCGSREAVVEEAFYTVGIEGWSLVFSCVMKLGEGFEERSKTAKKVDQLWMLAEKDDEKNIKVFY</sequence>
<feature type="compositionally biased region" description="Pro residues" evidence="1">
    <location>
        <begin position="159"/>
        <end position="175"/>
    </location>
</feature>
<evidence type="ECO:0000313" key="3">
    <source>
        <dbReference type="Proteomes" id="UP000291422"/>
    </source>
</evidence>
<dbReference type="VEuPathDB" id="FungiDB:CC77DRAFT_646217"/>
<protein>
    <submittedName>
        <fullName evidence="2">Uncharacterized protein</fullName>
    </submittedName>
</protein>
<dbReference type="EMBL" id="PDXD01000068">
    <property type="protein sequence ID" value="RYN64977.1"/>
    <property type="molecule type" value="Genomic_DNA"/>
</dbReference>
<evidence type="ECO:0000256" key="1">
    <source>
        <dbReference type="SAM" id="MobiDB-lite"/>
    </source>
</evidence>
<dbReference type="AlphaFoldDB" id="A0A4Q4N0Y4"/>